<dbReference type="CDD" id="cd01068">
    <property type="entry name" value="globin_sensor"/>
    <property type="match status" value="1"/>
</dbReference>
<dbReference type="RefSeq" id="WP_083717541.1">
    <property type="nucleotide sequence ID" value="NZ_JAFBFH010000006.1"/>
</dbReference>
<evidence type="ECO:0000256" key="3">
    <source>
        <dbReference type="SAM" id="Coils"/>
    </source>
</evidence>
<name>A0ABS2R3K9_9BACI</name>
<keyword evidence="3" id="KW-0175">Coiled coil</keyword>
<organism evidence="5 6">
    <name type="scientific">Siminovitchia thermophila</name>
    <dbReference type="NCBI Taxonomy" id="1245522"/>
    <lineage>
        <taxon>Bacteria</taxon>
        <taxon>Bacillati</taxon>
        <taxon>Bacillota</taxon>
        <taxon>Bacilli</taxon>
        <taxon>Bacillales</taxon>
        <taxon>Bacillaceae</taxon>
        <taxon>Siminovitchia</taxon>
    </lineage>
</organism>
<dbReference type="InterPro" id="IPR009050">
    <property type="entry name" value="Globin-like_sf"/>
</dbReference>
<dbReference type="SUPFAM" id="SSF58104">
    <property type="entry name" value="Methyl-accepting chemotaxis protein (MCP) signaling domain"/>
    <property type="match status" value="1"/>
</dbReference>
<dbReference type="EMBL" id="JAFBFH010000006">
    <property type="protein sequence ID" value="MBM7714218.1"/>
    <property type="molecule type" value="Genomic_DNA"/>
</dbReference>
<keyword evidence="6" id="KW-1185">Reference proteome</keyword>
<evidence type="ECO:0000313" key="5">
    <source>
        <dbReference type="EMBL" id="MBM7714218.1"/>
    </source>
</evidence>
<dbReference type="Gene3D" id="1.10.287.950">
    <property type="entry name" value="Methyl-accepting chemotaxis protein"/>
    <property type="match status" value="1"/>
</dbReference>
<reference evidence="5 6" key="1">
    <citation type="submission" date="2021-01" db="EMBL/GenBank/DDBJ databases">
        <title>Genomic Encyclopedia of Type Strains, Phase IV (KMG-IV): sequencing the most valuable type-strain genomes for metagenomic binning, comparative biology and taxonomic classification.</title>
        <authorList>
            <person name="Goeker M."/>
        </authorList>
    </citation>
    <scope>NUCLEOTIDE SEQUENCE [LARGE SCALE GENOMIC DNA]</scope>
    <source>
        <strain evidence="5 6">DSM 105453</strain>
    </source>
</reference>
<proteinExistence type="predicted"/>
<dbReference type="InterPro" id="IPR044398">
    <property type="entry name" value="Globin-sensor_dom"/>
</dbReference>
<dbReference type="PROSITE" id="PS50111">
    <property type="entry name" value="CHEMOTAXIS_TRANSDUC_2"/>
    <property type="match status" value="1"/>
</dbReference>
<keyword evidence="1 2" id="KW-0807">Transducer</keyword>
<dbReference type="InterPro" id="IPR039379">
    <property type="entry name" value="Protoglobin_sensor_dom"/>
</dbReference>
<evidence type="ECO:0000259" key="4">
    <source>
        <dbReference type="PROSITE" id="PS50111"/>
    </source>
</evidence>
<accession>A0ABS2R3K9</accession>
<evidence type="ECO:0000256" key="2">
    <source>
        <dbReference type="PROSITE-ProRule" id="PRU00284"/>
    </source>
</evidence>
<gene>
    <name evidence="5" type="ORF">JOC94_001190</name>
</gene>
<protein>
    <submittedName>
        <fullName evidence="5">Heme-based aerotactic transducer</fullName>
    </submittedName>
</protein>
<comment type="caution">
    <text evidence="5">The sequence shown here is derived from an EMBL/GenBank/DDBJ whole genome shotgun (WGS) entry which is preliminary data.</text>
</comment>
<feature type="domain" description="Methyl-accepting transducer" evidence="4">
    <location>
        <begin position="207"/>
        <end position="421"/>
    </location>
</feature>
<dbReference type="InterPro" id="IPR012292">
    <property type="entry name" value="Globin/Proto"/>
</dbReference>
<dbReference type="PANTHER" id="PTHR32089">
    <property type="entry name" value="METHYL-ACCEPTING CHEMOTAXIS PROTEIN MCPB"/>
    <property type="match status" value="1"/>
</dbReference>
<dbReference type="SMART" id="SM00283">
    <property type="entry name" value="MA"/>
    <property type="match status" value="1"/>
</dbReference>
<dbReference type="PANTHER" id="PTHR32089:SF118">
    <property type="entry name" value="HEME-BASED AEROTACTIC TRANSDUCER HEMAT"/>
    <property type="match status" value="1"/>
</dbReference>
<feature type="coiled-coil region" evidence="3">
    <location>
        <begin position="375"/>
        <end position="419"/>
    </location>
</feature>
<dbReference type="Proteomes" id="UP000823485">
    <property type="component" value="Unassembled WGS sequence"/>
</dbReference>
<dbReference type="InterPro" id="IPR004089">
    <property type="entry name" value="MCPsignal_dom"/>
</dbReference>
<dbReference type="SUPFAM" id="SSF46458">
    <property type="entry name" value="Globin-like"/>
    <property type="match status" value="1"/>
</dbReference>
<dbReference type="Gene3D" id="1.10.490.10">
    <property type="entry name" value="Globins"/>
    <property type="match status" value="1"/>
</dbReference>
<evidence type="ECO:0000313" key="6">
    <source>
        <dbReference type="Proteomes" id="UP000823485"/>
    </source>
</evidence>
<dbReference type="Pfam" id="PF00015">
    <property type="entry name" value="MCPsignal"/>
    <property type="match status" value="1"/>
</dbReference>
<dbReference type="Pfam" id="PF11563">
    <property type="entry name" value="Protoglobin"/>
    <property type="match status" value="1"/>
</dbReference>
<evidence type="ECO:0000256" key="1">
    <source>
        <dbReference type="ARBA" id="ARBA00023224"/>
    </source>
</evidence>
<sequence>MKIFKSRSKRTARLEAVTTISPQVLQLSVTSSSDLASQLEMTGLTKRDLKIVKSLKPVVDAHIEEIVIKFYNAVIKQPNLLAIIEEHSSVERLKKTLKRHIRELFNGNIDDEFIQKRIRIANAHVRIGLKAKWYMSSFQKLFNLLVTMISKQSKIEHEKIIAITAVSKLLSLEQQLVLEAYEIEEERIRSANKRKKEQMAGYVHSISQELAAISEETSVSLKELSKQSDSILELAKQGMELADNSAARSLRGKQMLNDLGKKLSDIQKAVADIHTFSTELNEIALSVTEVITLVDNIADQTNLLALNASIEAARAGEYGKGFAVVAEEIRKLSDQTKTSTSSVSDQIIKTNTLISQASQSVDKVNHLMAQGIESMDRTDKDFNELLELIEKTKEQNHRIEDQLQQLSDIVVEIEHASEEVAISAMTLNDSTEDFLKHES</sequence>